<reference evidence="2" key="1">
    <citation type="journal article" date="2019" name="Sci. Rep.">
        <title>Draft genome of Tanacetum cinerariifolium, the natural source of mosquito coil.</title>
        <authorList>
            <person name="Yamashiro T."/>
            <person name="Shiraishi A."/>
            <person name="Satake H."/>
            <person name="Nakayama K."/>
        </authorList>
    </citation>
    <scope>NUCLEOTIDE SEQUENCE</scope>
</reference>
<protein>
    <recommendedName>
        <fullName evidence="1">Reverse transcriptase Ty1/copia-type domain-containing protein</fullName>
    </recommendedName>
</protein>
<dbReference type="InterPro" id="IPR013103">
    <property type="entry name" value="RVT_2"/>
</dbReference>
<proteinExistence type="predicted"/>
<evidence type="ECO:0000313" key="2">
    <source>
        <dbReference type="EMBL" id="GEV90644.1"/>
    </source>
</evidence>
<dbReference type="EMBL" id="BKCJ010038255">
    <property type="protein sequence ID" value="GEV90644.1"/>
    <property type="molecule type" value="Genomic_DNA"/>
</dbReference>
<evidence type="ECO:0000259" key="1">
    <source>
        <dbReference type="Pfam" id="PF07727"/>
    </source>
</evidence>
<sequence length="177" mass="20477">MRNKARLVAQGYHQEEGINYDETSALVPRIEAILLFPTYAAHKDFMVFQLDVKTMFLNGILKEEVYAGQHPGFVSKQYPNHLYALDKSLYGLKQAPRAWLQVNKFSNGIFINQSKYNNYILKRCGIENYDTVPAPMVEQVKLRLDLVRKPVDHTNYRSMIGSLVYLNLSRPDIMFAK</sequence>
<comment type="caution">
    <text evidence="2">The sequence shown here is derived from an EMBL/GenBank/DDBJ whole genome shotgun (WGS) entry which is preliminary data.</text>
</comment>
<accession>A0A699GY19</accession>
<name>A0A699GY19_TANCI</name>
<dbReference type="AlphaFoldDB" id="A0A699GY19"/>
<gene>
    <name evidence="2" type="ORF">Tci_162621</name>
</gene>
<organism evidence="2">
    <name type="scientific">Tanacetum cinerariifolium</name>
    <name type="common">Dalmatian daisy</name>
    <name type="synonym">Chrysanthemum cinerariifolium</name>
    <dbReference type="NCBI Taxonomy" id="118510"/>
    <lineage>
        <taxon>Eukaryota</taxon>
        <taxon>Viridiplantae</taxon>
        <taxon>Streptophyta</taxon>
        <taxon>Embryophyta</taxon>
        <taxon>Tracheophyta</taxon>
        <taxon>Spermatophyta</taxon>
        <taxon>Magnoliopsida</taxon>
        <taxon>eudicotyledons</taxon>
        <taxon>Gunneridae</taxon>
        <taxon>Pentapetalae</taxon>
        <taxon>asterids</taxon>
        <taxon>campanulids</taxon>
        <taxon>Asterales</taxon>
        <taxon>Asteraceae</taxon>
        <taxon>Asteroideae</taxon>
        <taxon>Anthemideae</taxon>
        <taxon>Anthemidinae</taxon>
        <taxon>Tanacetum</taxon>
    </lineage>
</organism>
<feature type="domain" description="Reverse transcriptase Ty1/copia-type" evidence="1">
    <location>
        <begin position="2"/>
        <end position="101"/>
    </location>
</feature>
<dbReference type="Pfam" id="PF07727">
    <property type="entry name" value="RVT_2"/>
    <property type="match status" value="1"/>
</dbReference>